<evidence type="ECO:0000313" key="3">
    <source>
        <dbReference type="Proteomes" id="UP001589532"/>
    </source>
</evidence>
<dbReference type="InterPro" id="IPR043504">
    <property type="entry name" value="Peptidase_S1_PA_chymotrypsin"/>
</dbReference>
<dbReference type="Pfam" id="PF13365">
    <property type="entry name" value="Trypsin_2"/>
    <property type="match status" value="1"/>
</dbReference>
<dbReference type="PANTHER" id="PTHR43019">
    <property type="entry name" value="SERINE ENDOPROTEASE DEGS"/>
    <property type="match status" value="1"/>
</dbReference>
<dbReference type="PANTHER" id="PTHR43019:SF23">
    <property type="entry name" value="PROTEASE DO-LIKE 5, CHLOROPLASTIC"/>
    <property type="match status" value="1"/>
</dbReference>
<evidence type="ECO:0000313" key="2">
    <source>
        <dbReference type="EMBL" id="MFB9621559.1"/>
    </source>
</evidence>
<dbReference type="PROSITE" id="PS51257">
    <property type="entry name" value="PROKAR_LIPOPROTEIN"/>
    <property type="match status" value="1"/>
</dbReference>
<sequence>MIKKKGNVSWVRLPALGAVLIVLVTAQGCAQWFRNADEFHRPASPGGVARPTPQTSDPSRVSAQVAASRSNVVKLIGNAPSCDNTRPEGTGFAYEPERVMTTAHLVAGTTGSITVIGPDGKRYRGRVILFDPSRDVAVLRVPSLRARSLVFGPINPGESAMVAGYSNGEDLTVTSGDVSRSTTAHGPDIYHKRQIRREIHIVHAPVKPEVPGGPLLRSDGTVSGMIFASDVHKPSGYALTAAEITRPAMDGRTATATVSTQGCSWTLHAR</sequence>
<evidence type="ECO:0000256" key="1">
    <source>
        <dbReference type="SAM" id="MobiDB-lite"/>
    </source>
</evidence>
<reference evidence="2 3" key="1">
    <citation type="submission" date="2024-09" db="EMBL/GenBank/DDBJ databases">
        <authorList>
            <person name="Sun Q."/>
            <person name="Mori K."/>
        </authorList>
    </citation>
    <scope>NUCLEOTIDE SEQUENCE [LARGE SCALE GENOMIC DNA]</scope>
    <source>
        <strain evidence="2 3">JCM 3143</strain>
    </source>
</reference>
<dbReference type="SUPFAM" id="SSF50494">
    <property type="entry name" value="Trypsin-like serine proteases"/>
    <property type="match status" value="1"/>
</dbReference>
<feature type="region of interest" description="Disordered" evidence="1">
    <location>
        <begin position="40"/>
        <end position="59"/>
    </location>
</feature>
<comment type="caution">
    <text evidence="2">The sequence shown here is derived from an EMBL/GenBank/DDBJ whole genome shotgun (WGS) entry which is preliminary data.</text>
</comment>
<dbReference type="PRINTS" id="PR00834">
    <property type="entry name" value="PROTEASES2C"/>
</dbReference>
<accession>A0ABV5RQ62</accession>
<name>A0ABV5RQ62_9ACTN</name>
<keyword evidence="3" id="KW-1185">Reference proteome</keyword>
<dbReference type="InterPro" id="IPR001940">
    <property type="entry name" value="Peptidase_S1C"/>
</dbReference>
<gene>
    <name evidence="2" type="ORF">ACFFSA_00555</name>
</gene>
<dbReference type="Gene3D" id="2.40.10.10">
    <property type="entry name" value="Trypsin-like serine proteases"/>
    <property type="match status" value="2"/>
</dbReference>
<organism evidence="2 3">
    <name type="scientific">Nonomuraea helvata</name>
    <dbReference type="NCBI Taxonomy" id="37484"/>
    <lineage>
        <taxon>Bacteria</taxon>
        <taxon>Bacillati</taxon>
        <taxon>Actinomycetota</taxon>
        <taxon>Actinomycetes</taxon>
        <taxon>Streptosporangiales</taxon>
        <taxon>Streptosporangiaceae</taxon>
        <taxon>Nonomuraea</taxon>
    </lineage>
</organism>
<proteinExistence type="predicted"/>
<dbReference type="InterPro" id="IPR009003">
    <property type="entry name" value="Peptidase_S1_PA"/>
</dbReference>
<dbReference type="EMBL" id="JBHMBW010000001">
    <property type="protein sequence ID" value="MFB9621559.1"/>
    <property type="molecule type" value="Genomic_DNA"/>
</dbReference>
<dbReference type="Proteomes" id="UP001589532">
    <property type="component" value="Unassembled WGS sequence"/>
</dbReference>
<dbReference type="RefSeq" id="WP_344986657.1">
    <property type="nucleotide sequence ID" value="NZ_BAAAXV010000001.1"/>
</dbReference>
<protein>
    <submittedName>
        <fullName evidence="2">Trypsin-like peptidase domain-containing protein</fullName>
    </submittedName>
</protein>